<dbReference type="SUPFAM" id="SSF50985">
    <property type="entry name" value="RCC1/BLIP-II"/>
    <property type="match status" value="1"/>
</dbReference>
<reference evidence="2 3" key="1">
    <citation type="submission" date="2018-06" db="EMBL/GenBank/DDBJ databases">
        <authorList>
            <consortium name="Pathogen Informatics"/>
            <person name="Doyle S."/>
        </authorList>
    </citation>
    <scope>NUCLEOTIDE SEQUENCE [LARGE SCALE GENOMIC DNA]</scope>
    <source>
        <strain evidence="2 3">NCTC13316</strain>
    </source>
</reference>
<dbReference type="PROSITE" id="PS50012">
    <property type="entry name" value="RCC1_3"/>
    <property type="match status" value="2"/>
</dbReference>
<dbReference type="PANTHER" id="PTHR22872:SF10">
    <property type="entry name" value="ULTRAVIOLET-B RECEPTOR UVR8"/>
    <property type="match status" value="1"/>
</dbReference>
<dbReference type="InterPro" id="IPR009091">
    <property type="entry name" value="RCC1/BLIP-II"/>
</dbReference>
<proteinExistence type="predicted"/>
<dbReference type="Pfam" id="PF00415">
    <property type="entry name" value="RCC1"/>
    <property type="match status" value="2"/>
</dbReference>
<gene>
    <name evidence="2" type="ORF">NCTC13316_02463</name>
</gene>
<protein>
    <submittedName>
        <fullName evidence="2">Cell cycle control protein</fullName>
    </submittedName>
</protein>
<keyword evidence="3" id="KW-1185">Reference proteome</keyword>
<dbReference type="PANTHER" id="PTHR22872">
    <property type="entry name" value="BTK-BINDING PROTEIN-RELATED"/>
    <property type="match status" value="1"/>
</dbReference>
<evidence type="ECO:0000313" key="3">
    <source>
        <dbReference type="Proteomes" id="UP000254794"/>
    </source>
</evidence>
<accession>A0A378JR27</accession>
<dbReference type="Proteomes" id="UP000254794">
    <property type="component" value="Unassembled WGS sequence"/>
</dbReference>
<dbReference type="Gene3D" id="2.130.10.30">
    <property type="entry name" value="Regulator of chromosome condensation 1/beta-lactamase-inhibitor protein II"/>
    <property type="match status" value="1"/>
</dbReference>
<dbReference type="InterPro" id="IPR051625">
    <property type="entry name" value="Signaling_Regulatory_Domain"/>
</dbReference>
<dbReference type="AlphaFoldDB" id="A0A378JR27"/>
<dbReference type="InterPro" id="IPR000408">
    <property type="entry name" value="Reg_chr_condens"/>
</dbReference>
<dbReference type="OrthoDB" id="5648249at2"/>
<keyword evidence="1" id="KW-0677">Repeat</keyword>
<dbReference type="RefSeq" id="WP_115331913.1">
    <property type="nucleotide sequence ID" value="NZ_CAAAHP010000006.1"/>
</dbReference>
<evidence type="ECO:0000256" key="1">
    <source>
        <dbReference type="ARBA" id="ARBA00022737"/>
    </source>
</evidence>
<dbReference type="EMBL" id="UGOD01000001">
    <property type="protein sequence ID" value="STX52350.1"/>
    <property type="molecule type" value="Genomic_DNA"/>
</dbReference>
<name>A0A378JR27_9GAMM</name>
<sequence>MAKIIYKQKDFQNADSVSLKIRDDFSNIPNVKKQANARWDLHSIALTEDGSVYVIGYNEGQFGLSNQENLNKPQKIEGLPPIKDFTIGHRSAFLIDENNNVYSFGDNKHGQLGLGHENNVLVPQEITALKGCNITKICYWASAAFFLSKDGTVYYSGTFDSNAMFYPKKPRVHNKLSAITKMDTTTDFTMFLDSTGKVHVQFDNQFTSSSHTSADFLTLPHTDIRDIGIHYIDSYHGHAPYVQVLLDNSGKVFFAGLNKGLLDEPLSLPKVKRMTQGVCYGNDKYLGNVFELYDGSFMAVKIYRNSDWDFEITEEKILANSQLSKQLKELMDKRDIEDAPIQLENTESVVNFYF</sequence>
<evidence type="ECO:0000313" key="2">
    <source>
        <dbReference type="EMBL" id="STX52350.1"/>
    </source>
</evidence>
<organism evidence="2 3">
    <name type="scientific">Legionella busanensis</name>
    <dbReference type="NCBI Taxonomy" id="190655"/>
    <lineage>
        <taxon>Bacteria</taxon>
        <taxon>Pseudomonadati</taxon>
        <taxon>Pseudomonadota</taxon>
        <taxon>Gammaproteobacteria</taxon>
        <taxon>Legionellales</taxon>
        <taxon>Legionellaceae</taxon>
        <taxon>Legionella</taxon>
    </lineage>
</organism>